<accession>A0A450WGX2</accession>
<proteinExistence type="predicted"/>
<sequence>MTPVLQQAMNISPAQIIAAVQAMDEETQQAFLEDLLAATSPNYLESIRQARNDYREGRIYSHEDIFAAQ</sequence>
<gene>
    <name evidence="1" type="ORF">BECKLPF1236B_GA0070989_10915</name>
</gene>
<dbReference type="AlphaFoldDB" id="A0A450WGX2"/>
<dbReference type="Gene3D" id="1.10.1220.170">
    <property type="match status" value="1"/>
</dbReference>
<evidence type="ECO:0000313" key="1">
    <source>
        <dbReference type="EMBL" id="VFK16201.1"/>
    </source>
</evidence>
<evidence type="ECO:0008006" key="2">
    <source>
        <dbReference type="Google" id="ProtNLM"/>
    </source>
</evidence>
<dbReference type="EMBL" id="CAADFK010000091">
    <property type="protein sequence ID" value="VFK16201.1"/>
    <property type="molecule type" value="Genomic_DNA"/>
</dbReference>
<reference evidence="1" key="1">
    <citation type="submission" date="2019-02" db="EMBL/GenBank/DDBJ databases">
        <authorList>
            <person name="Gruber-Vodicka R. H."/>
            <person name="Seah K. B. B."/>
        </authorList>
    </citation>
    <scope>NUCLEOTIDE SEQUENCE</scope>
    <source>
        <strain evidence="1">BECK_S313</strain>
    </source>
</reference>
<protein>
    <recommendedName>
        <fullName evidence="2">Addiction module component</fullName>
    </recommendedName>
</protein>
<name>A0A450WGX2_9GAMM</name>
<organism evidence="1">
    <name type="scientific">Candidatus Kentrum sp. LPFa</name>
    <dbReference type="NCBI Taxonomy" id="2126335"/>
    <lineage>
        <taxon>Bacteria</taxon>
        <taxon>Pseudomonadati</taxon>
        <taxon>Pseudomonadota</taxon>
        <taxon>Gammaproteobacteria</taxon>
        <taxon>Candidatus Kentrum</taxon>
    </lineage>
</organism>